<name>A0AAD9QCP6_ACRCE</name>
<organism evidence="2 3">
    <name type="scientific">Acropora cervicornis</name>
    <name type="common">Staghorn coral</name>
    <dbReference type="NCBI Taxonomy" id="6130"/>
    <lineage>
        <taxon>Eukaryota</taxon>
        <taxon>Metazoa</taxon>
        <taxon>Cnidaria</taxon>
        <taxon>Anthozoa</taxon>
        <taxon>Hexacorallia</taxon>
        <taxon>Scleractinia</taxon>
        <taxon>Astrocoeniina</taxon>
        <taxon>Acroporidae</taxon>
        <taxon>Acropora</taxon>
    </lineage>
</organism>
<keyword evidence="3" id="KW-1185">Reference proteome</keyword>
<feature type="region of interest" description="Disordered" evidence="1">
    <location>
        <begin position="24"/>
        <end position="117"/>
    </location>
</feature>
<feature type="compositionally biased region" description="Low complexity" evidence="1">
    <location>
        <begin position="79"/>
        <end position="95"/>
    </location>
</feature>
<dbReference type="AlphaFoldDB" id="A0AAD9QCP6"/>
<evidence type="ECO:0000256" key="1">
    <source>
        <dbReference type="SAM" id="MobiDB-lite"/>
    </source>
</evidence>
<protein>
    <submittedName>
        <fullName evidence="2">Uncharacterized protein</fullName>
    </submittedName>
</protein>
<dbReference type="Proteomes" id="UP001249851">
    <property type="component" value="Unassembled WGS sequence"/>
</dbReference>
<evidence type="ECO:0000313" key="2">
    <source>
        <dbReference type="EMBL" id="KAK2558877.1"/>
    </source>
</evidence>
<sequence>MKPFQTGEKKWQKGVVTARLDERSYLIDTPDGGSYHGKSFDLKNTQEPPPIPEPDKGPLIIKPMIPASNPEGPKKESAATSPLSQQPQLQSSTASTIPERPKRLKKPPAYLQDYVQT</sequence>
<proteinExistence type="predicted"/>
<evidence type="ECO:0000313" key="3">
    <source>
        <dbReference type="Proteomes" id="UP001249851"/>
    </source>
</evidence>
<reference evidence="2" key="1">
    <citation type="journal article" date="2023" name="G3 (Bethesda)">
        <title>Whole genome assembly and annotation of the endangered Caribbean coral Acropora cervicornis.</title>
        <authorList>
            <person name="Selwyn J.D."/>
            <person name="Vollmer S.V."/>
        </authorList>
    </citation>
    <scope>NUCLEOTIDE SEQUENCE</scope>
    <source>
        <strain evidence="2">K2</strain>
    </source>
</reference>
<dbReference type="EMBL" id="JARQWQ010000042">
    <property type="protein sequence ID" value="KAK2558877.1"/>
    <property type="molecule type" value="Genomic_DNA"/>
</dbReference>
<comment type="caution">
    <text evidence="2">The sequence shown here is derived from an EMBL/GenBank/DDBJ whole genome shotgun (WGS) entry which is preliminary data.</text>
</comment>
<gene>
    <name evidence="2" type="ORF">P5673_018491</name>
</gene>
<reference evidence="2" key="2">
    <citation type="journal article" date="2023" name="Science">
        <title>Genomic signatures of disease resistance in endangered staghorn corals.</title>
        <authorList>
            <person name="Vollmer S.V."/>
            <person name="Selwyn J.D."/>
            <person name="Despard B.A."/>
            <person name="Roesel C.L."/>
        </authorList>
    </citation>
    <scope>NUCLEOTIDE SEQUENCE</scope>
    <source>
        <strain evidence="2">K2</strain>
    </source>
</reference>
<accession>A0AAD9QCP6</accession>